<evidence type="ECO:0000313" key="2">
    <source>
        <dbReference type="Proteomes" id="UP000027361"/>
    </source>
</evidence>
<organism evidence="1 2">
    <name type="scientific">Tilletiaria anomala (strain ATCC 24038 / CBS 436.72 / UBC 951)</name>
    <dbReference type="NCBI Taxonomy" id="1037660"/>
    <lineage>
        <taxon>Eukaryota</taxon>
        <taxon>Fungi</taxon>
        <taxon>Dikarya</taxon>
        <taxon>Basidiomycota</taxon>
        <taxon>Ustilaginomycotina</taxon>
        <taxon>Exobasidiomycetes</taxon>
        <taxon>Georgefischeriales</taxon>
        <taxon>Tilletiariaceae</taxon>
        <taxon>Tilletiaria</taxon>
    </lineage>
</organism>
<proteinExistence type="predicted"/>
<reference evidence="1 2" key="1">
    <citation type="submission" date="2014-05" db="EMBL/GenBank/DDBJ databases">
        <title>Draft genome sequence of a rare smut relative, Tilletiaria anomala UBC 951.</title>
        <authorList>
            <consortium name="DOE Joint Genome Institute"/>
            <person name="Toome M."/>
            <person name="Kuo A."/>
            <person name="Henrissat B."/>
            <person name="Lipzen A."/>
            <person name="Tritt A."/>
            <person name="Yoshinaga Y."/>
            <person name="Zane M."/>
            <person name="Barry K."/>
            <person name="Grigoriev I.V."/>
            <person name="Spatafora J.W."/>
            <person name="Aimea M.C."/>
        </authorList>
    </citation>
    <scope>NUCLEOTIDE SEQUENCE [LARGE SCALE GENOMIC DNA]</scope>
    <source>
        <strain evidence="1 2">UBC 951</strain>
    </source>
</reference>
<comment type="caution">
    <text evidence="1">The sequence shown here is derived from an EMBL/GenBank/DDBJ whole genome shotgun (WGS) entry which is preliminary data.</text>
</comment>
<dbReference type="GeneID" id="25264976"/>
<gene>
    <name evidence="1" type="ORF">K437DRAFT_258414</name>
</gene>
<keyword evidence="2" id="KW-1185">Reference proteome</keyword>
<dbReference type="Proteomes" id="UP000027361">
    <property type="component" value="Unassembled WGS sequence"/>
</dbReference>
<dbReference type="EMBL" id="JMSN01000084">
    <property type="protein sequence ID" value="KDN41060.1"/>
    <property type="molecule type" value="Genomic_DNA"/>
</dbReference>
<accession>A0A066VR47</accession>
<dbReference type="AlphaFoldDB" id="A0A066VR47"/>
<dbReference type="HOGENOM" id="CLU_2279404_0_0_1"/>
<evidence type="ECO:0000313" key="1">
    <source>
        <dbReference type="EMBL" id="KDN41060.1"/>
    </source>
</evidence>
<dbReference type="InParanoid" id="A0A066VR47"/>
<name>A0A066VR47_TILAU</name>
<dbReference type="RefSeq" id="XP_013241576.1">
    <property type="nucleotide sequence ID" value="XM_013386122.1"/>
</dbReference>
<sequence>MTQSVIGSSPPCQPYGTIHGSYVTFHRLCRLGTVPAARLATGDACTAKPAKSCGVANSKFMPTLIRKPCWPMYVLALLPIAECGKGDSVRHVSHASVNVHWP</sequence>
<protein>
    <submittedName>
        <fullName evidence="1">Uncharacterized protein</fullName>
    </submittedName>
</protein>